<feature type="domain" description="Protein kinase" evidence="15">
    <location>
        <begin position="333"/>
        <end position="620"/>
    </location>
</feature>
<dbReference type="Pfam" id="PF07714">
    <property type="entry name" value="PK_Tyr_Ser-Thr"/>
    <property type="match status" value="1"/>
</dbReference>
<evidence type="ECO:0000256" key="12">
    <source>
        <dbReference type="PROSITE-ProRule" id="PRU10141"/>
    </source>
</evidence>
<dbReference type="Pfam" id="PF14380">
    <property type="entry name" value="WAK_assoc"/>
    <property type="match status" value="1"/>
</dbReference>
<protein>
    <recommendedName>
        <fullName evidence="15">Protein kinase domain-containing protein</fullName>
    </recommendedName>
</protein>
<dbReference type="InterPro" id="IPR001245">
    <property type="entry name" value="Ser-Thr/Tyr_kinase_cat_dom"/>
</dbReference>
<dbReference type="PROSITE" id="PS00107">
    <property type="entry name" value="PROTEIN_KINASE_ATP"/>
    <property type="match status" value="1"/>
</dbReference>
<sequence>MHHLLLPAVFLVFATADAYTAPCSNGTCGGRNIAYPFWLHNLGPNCGYPGFGLFCEEMNTPILLSEHRYRVLRIDYTNHTVSLADVDVWNTTCPRLIFDLSIELNPYYSSLQLTRSNSNLTLLYNCKSGVSRPSAVKLEGCPEQNTTWYVLPDDGVTVKATGYGCEAAVTTPVRSSHRLANASLGEMLSDGFEMRYAAESEQCVACEQSGGRCSYGRRKDDGWLEFACFCDDGANERQCGDIRSLRLKREKLYIIAGSSSIIFLCLLFFACLLGYKRYGSKIISKVTSNIKSVIQNWTGKISKRTQRIESFLQKNGTPYPKRFKYAEVKKITKSFAAKLGQGGFGAVYRGNLSDGRQVAVKILQASKGDGEDFINEVASISRTSHVNIVALLGFCLEGSKRALIYEYMPNGSLERYVFNSSSKDAISITWEKLFHIAVGIGRGLEYLHRGCSTRIVHFDIKPHNILLDEEFCPKISDFGMAKLCVNKESIISIGGARGTIGYIAPEVFSKHFGAVSSKSDVYSYGMMVLEMVGAREKNINDSESSSQYFPQWIYEHLDDYCVSASEINGEITEIVRKMIVVGLWCIQVSPSNRPTMTRVVEMLEGTTSGLELPPKVHLSFFEDRVMSLS</sequence>
<organism evidence="16 17">
    <name type="scientific">Lolium multiflorum</name>
    <name type="common">Italian ryegrass</name>
    <name type="synonym">Lolium perenne subsp. multiflorum</name>
    <dbReference type="NCBI Taxonomy" id="4521"/>
    <lineage>
        <taxon>Eukaryota</taxon>
        <taxon>Viridiplantae</taxon>
        <taxon>Streptophyta</taxon>
        <taxon>Embryophyta</taxon>
        <taxon>Tracheophyta</taxon>
        <taxon>Spermatophyta</taxon>
        <taxon>Magnoliopsida</taxon>
        <taxon>Liliopsida</taxon>
        <taxon>Poales</taxon>
        <taxon>Poaceae</taxon>
        <taxon>BOP clade</taxon>
        <taxon>Pooideae</taxon>
        <taxon>Poodae</taxon>
        <taxon>Poeae</taxon>
        <taxon>Poeae Chloroplast Group 2 (Poeae type)</taxon>
        <taxon>Loliodinae</taxon>
        <taxon>Loliinae</taxon>
        <taxon>Lolium</taxon>
    </lineage>
</organism>
<dbReference type="GO" id="GO:0004674">
    <property type="term" value="F:protein serine/threonine kinase activity"/>
    <property type="evidence" value="ECO:0007669"/>
    <property type="project" value="UniProtKB-KW"/>
</dbReference>
<keyword evidence="4 13" id="KW-0812">Transmembrane</keyword>
<dbReference type="InterPro" id="IPR032872">
    <property type="entry name" value="WAK_assoc_C"/>
</dbReference>
<evidence type="ECO:0000259" key="15">
    <source>
        <dbReference type="PROSITE" id="PS50011"/>
    </source>
</evidence>
<dbReference type="FunFam" id="3.30.200.20:FF:000178">
    <property type="entry name" value="serine/threonine-protein kinase PBS1-like"/>
    <property type="match status" value="1"/>
</dbReference>
<dbReference type="PROSITE" id="PS50011">
    <property type="entry name" value="PROTEIN_KINASE_DOM"/>
    <property type="match status" value="1"/>
</dbReference>
<reference evidence="16" key="1">
    <citation type="submission" date="2023-07" db="EMBL/GenBank/DDBJ databases">
        <title>A chromosome-level genome assembly of Lolium multiflorum.</title>
        <authorList>
            <person name="Chen Y."/>
            <person name="Copetti D."/>
            <person name="Kolliker R."/>
            <person name="Studer B."/>
        </authorList>
    </citation>
    <scope>NUCLEOTIDE SEQUENCE</scope>
    <source>
        <strain evidence="16">02402/16</strain>
        <tissue evidence="16">Leaf</tissue>
    </source>
</reference>
<dbReference type="InterPro" id="IPR008271">
    <property type="entry name" value="Ser/Thr_kinase_AS"/>
</dbReference>
<dbReference type="PANTHER" id="PTHR27009">
    <property type="entry name" value="RUST RESISTANCE KINASE LR10-RELATED"/>
    <property type="match status" value="1"/>
</dbReference>
<dbReference type="PROSITE" id="PS00108">
    <property type="entry name" value="PROTEIN_KINASE_ST"/>
    <property type="match status" value="1"/>
</dbReference>
<dbReference type="Pfam" id="PF13947">
    <property type="entry name" value="GUB_WAK_bind"/>
    <property type="match status" value="1"/>
</dbReference>
<evidence type="ECO:0000256" key="8">
    <source>
        <dbReference type="ARBA" id="ARBA00022840"/>
    </source>
</evidence>
<evidence type="ECO:0000256" key="7">
    <source>
        <dbReference type="ARBA" id="ARBA00022777"/>
    </source>
</evidence>
<evidence type="ECO:0000256" key="11">
    <source>
        <dbReference type="ARBA" id="ARBA00023180"/>
    </source>
</evidence>
<evidence type="ECO:0000256" key="3">
    <source>
        <dbReference type="ARBA" id="ARBA00022679"/>
    </source>
</evidence>
<evidence type="ECO:0000256" key="4">
    <source>
        <dbReference type="ARBA" id="ARBA00022692"/>
    </source>
</evidence>
<evidence type="ECO:0000256" key="13">
    <source>
        <dbReference type="SAM" id="Phobius"/>
    </source>
</evidence>
<dbReference type="InterPro" id="IPR025287">
    <property type="entry name" value="WAK_GUB"/>
</dbReference>
<evidence type="ECO:0000256" key="14">
    <source>
        <dbReference type="SAM" id="SignalP"/>
    </source>
</evidence>
<dbReference type="Gene3D" id="1.10.510.10">
    <property type="entry name" value="Transferase(Phosphotransferase) domain 1"/>
    <property type="match status" value="1"/>
</dbReference>
<evidence type="ECO:0000313" key="16">
    <source>
        <dbReference type="EMBL" id="KAK1666507.1"/>
    </source>
</evidence>
<evidence type="ECO:0000256" key="2">
    <source>
        <dbReference type="ARBA" id="ARBA00022527"/>
    </source>
</evidence>
<comment type="subcellular location">
    <subcellularLocation>
        <location evidence="1">Membrane</location>
        <topology evidence="1">Single-pass type I membrane protein</topology>
    </subcellularLocation>
</comment>
<feature type="binding site" evidence="12">
    <location>
        <position position="361"/>
    </location>
    <ligand>
        <name>ATP</name>
        <dbReference type="ChEBI" id="CHEBI:30616"/>
    </ligand>
</feature>
<keyword evidence="7" id="KW-0418">Kinase</keyword>
<evidence type="ECO:0000256" key="5">
    <source>
        <dbReference type="ARBA" id="ARBA00022729"/>
    </source>
</evidence>
<comment type="caution">
    <text evidence="16">The sequence shown here is derived from an EMBL/GenBank/DDBJ whole genome shotgun (WGS) entry which is preliminary data.</text>
</comment>
<evidence type="ECO:0000256" key="6">
    <source>
        <dbReference type="ARBA" id="ARBA00022741"/>
    </source>
</evidence>
<dbReference type="InterPro" id="IPR017441">
    <property type="entry name" value="Protein_kinase_ATP_BS"/>
</dbReference>
<dbReference type="InterPro" id="IPR045874">
    <property type="entry name" value="LRK10/LRL21-25-like"/>
</dbReference>
<dbReference type="Proteomes" id="UP001231189">
    <property type="component" value="Unassembled WGS sequence"/>
</dbReference>
<feature type="signal peptide" evidence="14">
    <location>
        <begin position="1"/>
        <end position="20"/>
    </location>
</feature>
<feature type="transmembrane region" description="Helical" evidence="13">
    <location>
        <begin position="252"/>
        <end position="275"/>
    </location>
</feature>
<evidence type="ECO:0000256" key="1">
    <source>
        <dbReference type="ARBA" id="ARBA00004479"/>
    </source>
</evidence>
<feature type="chain" id="PRO_5042260577" description="Protein kinase domain-containing protein" evidence="14">
    <location>
        <begin position="21"/>
        <end position="629"/>
    </location>
</feature>
<dbReference type="Gene3D" id="3.30.200.20">
    <property type="entry name" value="Phosphorylase Kinase, domain 1"/>
    <property type="match status" value="1"/>
</dbReference>
<dbReference type="AlphaFoldDB" id="A0AAD8SYF0"/>
<dbReference type="SUPFAM" id="SSF56112">
    <property type="entry name" value="Protein kinase-like (PK-like)"/>
    <property type="match status" value="1"/>
</dbReference>
<keyword evidence="10 13" id="KW-0472">Membrane</keyword>
<dbReference type="GO" id="GO:0030247">
    <property type="term" value="F:polysaccharide binding"/>
    <property type="evidence" value="ECO:0007669"/>
    <property type="project" value="InterPro"/>
</dbReference>
<accession>A0AAD8SYF0</accession>
<dbReference type="InterPro" id="IPR000719">
    <property type="entry name" value="Prot_kinase_dom"/>
</dbReference>
<keyword evidence="3" id="KW-0808">Transferase</keyword>
<dbReference type="SMART" id="SM00220">
    <property type="entry name" value="S_TKc"/>
    <property type="match status" value="1"/>
</dbReference>
<dbReference type="FunFam" id="1.10.510.10:FF:000590">
    <property type="entry name" value="PR5-like receptor kinase"/>
    <property type="match status" value="1"/>
</dbReference>
<evidence type="ECO:0000256" key="10">
    <source>
        <dbReference type="ARBA" id="ARBA00023136"/>
    </source>
</evidence>
<evidence type="ECO:0000256" key="9">
    <source>
        <dbReference type="ARBA" id="ARBA00022989"/>
    </source>
</evidence>
<keyword evidence="2" id="KW-0723">Serine/threonine-protein kinase</keyword>
<keyword evidence="8 12" id="KW-0067">ATP-binding</keyword>
<keyword evidence="17" id="KW-1185">Reference proteome</keyword>
<keyword evidence="11" id="KW-0325">Glycoprotein</keyword>
<evidence type="ECO:0000313" key="17">
    <source>
        <dbReference type="Proteomes" id="UP001231189"/>
    </source>
</evidence>
<dbReference type="GO" id="GO:0016020">
    <property type="term" value="C:membrane"/>
    <property type="evidence" value="ECO:0007669"/>
    <property type="project" value="UniProtKB-SubCell"/>
</dbReference>
<name>A0AAD8SYF0_LOLMU</name>
<proteinExistence type="predicted"/>
<dbReference type="EMBL" id="JAUUTY010000003">
    <property type="protein sequence ID" value="KAK1666507.1"/>
    <property type="molecule type" value="Genomic_DNA"/>
</dbReference>
<keyword evidence="9 13" id="KW-1133">Transmembrane helix</keyword>
<keyword evidence="5 14" id="KW-0732">Signal</keyword>
<dbReference type="GO" id="GO:0005524">
    <property type="term" value="F:ATP binding"/>
    <property type="evidence" value="ECO:0007669"/>
    <property type="project" value="UniProtKB-UniRule"/>
</dbReference>
<dbReference type="InterPro" id="IPR011009">
    <property type="entry name" value="Kinase-like_dom_sf"/>
</dbReference>
<keyword evidence="6 12" id="KW-0547">Nucleotide-binding</keyword>
<gene>
    <name evidence="16" type="ORF">QYE76_054666</name>
</gene>